<keyword evidence="13" id="KW-1185">Reference proteome</keyword>
<organism evidence="12 13">
    <name type="scientific">Vannielia litorea</name>
    <dbReference type="NCBI Taxonomy" id="1217970"/>
    <lineage>
        <taxon>Bacteria</taxon>
        <taxon>Pseudomonadati</taxon>
        <taxon>Pseudomonadota</taxon>
        <taxon>Alphaproteobacteria</taxon>
        <taxon>Rhodobacterales</taxon>
        <taxon>Paracoccaceae</taxon>
        <taxon>Vannielia</taxon>
    </lineage>
</organism>
<evidence type="ECO:0000256" key="7">
    <source>
        <dbReference type="ARBA" id="ARBA00023136"/>
    </source>
</evidence>
<proteinExistence type="inferred from homology"/>
<accession>A0A1N6ESV0</accession>
<evidence type="ECO:0000313" key="12">
    <source>
        <dbReference type="EMBL" id="SIN86013.1"/>
    </source>
</evidence>
<evidence type="ECO:0000256" key="5">
    <source>
        <dbReference type="ARBA" id="ARBA00022692"/>
    </source>
</evidence>
<feature type="compositionally biased region" description="Basic and acidic residues" evidence="10">
    <location>
        <begin position="8"/>
        <end position="20"/>
    </location>
</feature>
<dbReference type="EMBL" id="FSRL01000001">
    <property type="protein sequence ID" value="SIN86013.1"/>
    <property type="molecule type" value="Genomic_DNA"/>
</dbReference>
<dbReference type="OrthoDB" id="9783091at2"/>
<reference evidence="13" key="1">
    <citation type="submission" date="2016-11" db="EMBL/GenBank/DDBJ databases">
        <authorList>
            <person name="Varghese N."/>
            <person name="Submissions S."/>
        </authorList>
    </citation>
    <scope>NUCLEOTIDE SEQUENCE [LARGE SCALE GENOMIC DNA]</scope>
    <source>
        <strain evidence="13">DSM 29440</strain>
    </source>
</reference>
<evidence type="ECO:0000259" key="11">
    <source>
        <dbReference type="PROSITE" id="PS51779"/>
    </source>
</evidence>
<gene>
    <name evidence="9" type="primary">ftsQ</name>
    <name evidence="12" type="ORF">SAMN05444002_1063</name>
</gene>
<sequence>MRALRGSEPVRREPPVRRDPAPSRVAYRLERMWLTPFYRRLLRVGLPSAAVALAVTWYFSDEGRRSQITDAFAEARRSVEERPEFMVKMLAVEGASEELAGDIRALVPYEFPLSSFDMDLDTTRETIEQLDAVARAHVRIRPGGVLLVEIEERIPVLVWRKRDGSLQMIDVEGHTVAPLISRGLRPDLPLVVGRGADRPEAVAEAQAIYAAALPLAGRLRGIIRRGERRWDVVLDRDQVIQLPETGAVAALERVIALDEAEDMLGRDLAVIDMRIPGRPTLRMAPGAVDEFRRIKSLEIGGSNG</sequence>
<evidence type="ECO:0000256" key="4">
    <source>
        <dbReference type="ARBA" id="ARBA00022618"/>
    </source>
</evidence>
<feature type="region of interest" description="Disordered" evidence="10">
    <location>
        <begin position="1"/>
        <end position="20"/>
    </location>
</feature>
<dbReference type="GO" id="GO:0032153">
    <property type="term" value="C:cell division site"/>
    <property type="evidence" value="ECO:0007669"/>
    <property type="project" value="UniProtKB-UniRule"/>
</dbReference>
<dbReference type="HAMAP" id="MF_00911">
    <property type="entry name" value="FtsQ_subfam"/>
    <property type="match status" value="1"/>
</dbReference>
<comment type="similarity">
    <text evidence="9">Belongs to the FtsQ/DivIB family. FtsQ subfamily.</text>
</comment>
<keyword evidence="4 9" id="KW-0132">Cell division</keyword>
<evidence type="ECO:0000256" key="6">
    <source>
        <dbReference type="ARBA" id="ARBA00022989"/>
    </source>
</evidence>
<dbReference type="PANTHER" id="PTHR35851">
    <property type="entry name" value="CELL DIVISION PROTEIN FTSQ"/>
    <property type="match status" value="1"/>
</dbReference>
<dbReference type="Gene3D" id="3.40.50.11690">
    <property type="entry name" value="Cell division protein FtsQ/DivIB"/>
    <property type="match status" value="1"/>
</dbReference>
<keyword evidence="2 9" id="KW-1003">Cell membrane</keyword>
<keyword evidence="8 9" id="KW-0131">Cell cycle</keyword>
<dbReference type="AlphaFoldDB" id="A0A1N6ESV0"/>
<dbReference type="Proteomes" id="UP000184932">
    <property type="component" value="Unassembled WGS sequence"/>
</dbReference>
<comment type="function">
    <text evidence="9">Essential cell division protein.</text>
</comment>
<evidence type="ECO:0000256" key="3">
    <source>
        <dbReference type="ARBA" id="ARBA00022519"/>
    </source>
</evidence>
<evidence type="ECO:0000313" key="13">
    <source>
        <dbReference type="Proteomes" id="UP000184932"/>
    </source>
</evidence>
<dbReference type="PROSITE" id="PS51779">
    <property type="entry name" value="POTRA"/>
    <property type="match status" value="1"/>
</dbReference>
<keyword evidence="3 9" id="KW-0997">Cell inner membrane</keyword>
<dbReference type="InterPro" id="IPR034746">
    <property type="entry name" value="POTRA"/>
</dbReference>
<dbReference type="PANTHER" id="PTHR35851:SF1">
    <property type="entry name" value="CELL DIVISION PROTEIN FTSQ"/>
    <property type="match status" value="1"/>
</dbReference>
<keyword evidence="6 9" id="KW-1133">Transmembrane helix</keyword>
<evidence type="ECO:0000256" key="8">
    <source>
        <dbReference type="ARBA" id="ARBA00023306"/>
    </source>
</evidence>
<dbReference type="STRING" id="1217970.SAMN05444002_1063"/>
<evidence type="ECO:0000256" key="1">
    <source>
        <dbReference type="ARBA" id="ARBA00004370"/>
    </source>
</evidence>
<evidence type="ECO:0000256" key="2">
    <source>
        <dbReference type="ARBA" id="ARBA00022475"/>
    </source>
</evidence>
<comment type="subcellular location">
    <subcellularLocation>
        <location evidence="9">Cell inner membrane</location>
        <topology evidence="9">Single-pass type II membrane protein</topology>
    </subcellularLocation>
    <subcellularLocation>
        <location evidence="1">Membrane</location>
    </subcellularLocation>
    <text evidence="9">Localizes to the division septum.</text>
</comment>
<keyword evidence="7 9" id="KW-0472">Membrane</keyword>
<feature type="domain" description="POTRA" evidence="11">
    <location>
        <begin position="85"/>
        <end position="153"/>
    </location>
</feature>
<dbReference type="RefSeq" id="WP_074255173.1">
    <property type="nucleotide sequence ID" value="NZ_FSRL01000001.1"/>
</dbReference>
<evidence type="ECO:0000256" key="10">
    <source>
        <dbReference type="SAM" id="MobiDB-lite"/>
    </source>
</evidence>
<dbReference type="GO" id="GO:0090529">
    <property type="term" value="P:cell septum assembly"/>
    <property type="evidence" value="ECO:0007669"/>
    <property type="project" value="InterPro"/>
</dbReference>
<dbReference type="GO" id="GO:0005886">
    <property type="term" value="C:plasma membrane"/>
    <property type="evidence" value="ECO:0007669"/>
    <property type="project" value="UniProtKB-SubCell"/>
</dbReference>
<evidence type="ECO:0000256" key="9">
    <source>
        <dbReference type="HAMAP-Rule" id="MF_00911"/>
    </source>
</evidence>
<dbReference type="Pfam" id="PF03799">
    <property type="entry name" value="FtsQ_DivIB_C"/>
    <property type="match status" value="1"/>
</dbReference>
<name>A0A1N6ESV0_9RHOB</name>
<dbReference type="InterPro" id="IPR026579">
    <property type="entry name" value="FtsQ"/>
</dbReference>
<protein>
    <recommendedName>
        <fullName evidence="9">Cell division protein FtsQ</fullName>
    </recommendedName>
</protein>
<keyword evidence="5 9" id="KW-0812">Transmembrane</keyword>
<dbReference type="InterPro" id="IPR005548">
    <property type="entry name" value="Cell_div_FtsQ/DivIB_C"/>
</dbReference>
<dbReference type="GO" id="GO:0043093">
    <property type="term" value="P:FtsZ-dependent cytokinesis"/>
    <property type="evidence" value="ECO:0007669"/>
    <property type="project" value="UniProtKB-UniRule"/>
</dbReference>
<dbReference type="InterPro" id="IPR045335">
    <property type="entry name" value="FtsQ_C_sf"/>
</dbReference>